<feature type="region of interest" description="Disordered" evidence="1">
    <location>
        <begin position="65"/>
        <end position="97"/>
    </location>
</feature>
<proteinExistence type="predicted"/>
<organism evidence="2 3">
    <name type="scientific">Pleurodeles waltl</name>
    <name type="common">Iberian ribbed newt</name>
    <dbReference type="NCBI Taxonomy" id="8319"/>
    <lineage>
        <taxon>Eukaryota</taxon>
        <taxon>Metazoa</taxon>
        <taxon>Chordata</taxon>
        <taxon>Craniata</taxon>
        <taxon>Vertebrata</taxon>
        <taxon>Euteleostomi</taxon>
        <taxon>Amphibia</taxon>
        <taxon>Batrachia</taxon>
        <taxon>Caudata</taxon>
        <taxon>Salamandroidea</taxon>
        <taxon>Salamandridae</taxon>
        <taxon>Pleurodelinae</taxon>
        <taxon>Pleurodeles</taxon>
    </lineage>
</organism>
<comment type="caution">
    <text evidence="2">The sequence shown here is derived from an EMBL/GenBank/DDBJ whole genome shotgun (WGS) entry which is preliminary data.</text>
</comment>
<dbReference type="EMBL" id="JANPWB010000007">
    <property type="protein sequence ID" value="KAJ1171055.1"/>
    <property type="molecule type" value="Genomic_DNA"/>
</dbReference>
<sequence length="97" mass="11152">MSNVNACIPQALICLPRNTTQLLKRLYREQCDRVMNTIPVMEVYIQEEERLEDYLRVLTVVSGRKKGSDLETVSSQWQPEAQPGKNSADLLEQEQTL</sequence>
<reference evidence="2" key="1">
    <citation type="journal article" date="2022" name="bioRxiv">
        <title>Sequencing and chromosome-scale assembly of the giantPleurodeles waltlgenome.</title>
        <authorList>
            <person name="Brown T."/>
            <person name="Elewa A."/>
            <person name="Iarovenko S."/>
            <person name="Subramanian E."/>
            <person name="Araus A.J."/>
            <person name="Petzold A."/>
            <person name="Susuki M."/>
            <person name="Suzuki K.-i.T."/>
            <person name="Hayashi T."/>
            <person name="Toyoda A."/>
            <person name="Oliveira C."/>
            <person name="Osipova E."/>
            <person name="Leigh N.D."/>
            <person name="Simon A."/>
            <person name="Yun M.H."/>
        </authorList>
    </citation>
    <scope>NUCLEOTIDE SEQUENCE</scope>
    <source>
        <strain evidence="2">20211129_DDA</strain>
        <tissue evidence="2">Liver</tissue>
    </source>
</reference>
<evidence type="ECO:0000256" key="1">
    <source>
        <dbReference type="SAM" id="MobiDB-lite"/>
    </source>
</evidence>
<dbReference type="Proteomes" id="UP001066276">
    <property type="component" value="Chromosome 4_1"/>
</dbReference>
<gene>
    <name evidence="2" type="ORF">NDU88_002926</name>
</gene>
<protein>
    <submittedName>
        <fullName evidence="2">Uncharacterized protein</fullName>
    </submittedName>
</protein>
<dbReference type="AlphaFoldDB" id="A0AAV7T3A4"/>
<keyword evidence="3" id="KW-1185">Reference proteome</keyword>
<evidence type="ECO:0000313" key="2">
    <source>
        <dbReference type="EMBL" id="KAJ1171055.1"/>
    </source>
</evidence>
<accession>A0AAV7T3A4</accession>
<name>A0AAV7T3A4_PLEWA</name>
<evidence type="ECO:0000313" key="3">
    <source>
        <dbReference type="Proteomes" id="UP001066276"/>
    </source>
</evidence>